<keyword evidence="1" id="KW-0472">Membrane</keyword>
<keyword evidence="1" id="KW-1133">Transmembrane helix</keyword>
<accession>A0A6J4P7U0</accession>
<proteinExistence type="predicted"/>
<name>A0A6J4P7U0_9ACTN</name>
<dbReference type="Pfam" id="PF13160">
    <property type="entry name" value="DUF3995"/>
    <property type="match status" value="1"/>
</dbReference>
<organism evidence="2">
    <name type="scientific">uncultured Propionibacteriaceae bacterium</name>
    <dbReference type="NCBI Taxonomy" id="257457"/>
    <lineage>
        <taxon>Bacteria</taxon>
        <taxon>Bacillati</taxon>
        <taxon>Actinomycetota</taxon>
        <taxon>Actinomycetes</taxon>
        <taxon>Propionibacteriales</taxon>
        <taxon>Propionibacteriaceae</taxon>
        <taxon>environmental samples</taxon>
    </lineage>
</organism>
<evidence type="ECO:0008006" key="3">
    <source>
        <dbReference type="Google" id="ProtNLM"/>
    </source>
</evidence>
<feature type="transmembrane region" description="Helical" evidence="1">
    <location>
        <begin position="89"/>
        <end position="115"/>
    </location>
</feature>
<evidence type="ECO:0000256" key="1">
    <source>
        <dbReference type="SAM" id="Phobius"/>
    </source>
</evidence>
<sequence>MTSARTPSSSAPVWCLLVAGWSLVFAAPHFYWASGGRAGLGTQAAAADAALQQTWFAAYNLAAGFLGLIGALLAWALTSSWGGPRMRRWLTRAAVAAAVVLLLRGLLGLTLLAVSMLQDRFDPQTPAILLAIEPWFVLGGLVYWVMALTQRRGSPHSS</sequence>
<dbReference type="InterPro" id="IPR025058">
    <property type="entry name" value="DUF3995"/>
</dbReference>
<evidence type="ECO:0000313" key="2">
    <source>
        <dbReference type="EMBL" id="CAA9406836.1"/>
    </source>
</evidence>
<dbReference type="EMBL" id="CADCUO010000176">
    <property type="protein sequence ID" value="CAA9406836.1"/>
    <property type="molecule type" value="Genomic_DNA"/>
</dbReference>
<gene>
    <name evidence="2" type="ORF">AVDCRST_MAG75-2493</name>
</gene>
<reference evidence="2" key="1">
    <citation type="submission" date="2020-02" db="EMBL/GenBank/DDBJ databases">
        <authorList>
            <person name="Meier V. D."/>
        </authorList>
    </citation>
    <scope>NUCLEOTIDE SEQUENCE</scope>
    <source>
        <strain evidence="2">AVDCRST_MAG75</strain>
    </source>
</reference>
<feature type="transmembrane region" description="Helical" evidence="1">
    <location>
        <begin position="127"/>
        <end position="148"/>
    </location>
</feature>
<feature type="transmembrane region" description="Helical" evidence="1">
    <location>
        <begin position="56"/>
        <end position="77"/>
    </location>
</feature>
<dbReference type="AlphaFoldDB" id="A0A6J4P7U0"/>
<protein>
    <recommendedName>
        <fullName evidence="3">DUF3995 domain-containing protein</fullName>
    </recommendedName>
</protein>
<keyword evidence="1" id="KW-0812">Transmembrane</keyword>